<protein>
    <submittedName>
        <fullName evidence="1">Uncharacterized protein</fullName>
    </submittedName>
</protein>
<proteinExistence type="predicted"/>
<name>A0A3B0S4F1_9ZZZZ</name>
<organism evidence="1">
    <name type="scientific">hydrothermal vent metagenome</name>
    <dbReference type="NCBI Taxonomy" id="652676"/>
    <lineage>
        <taxon>unclassified sequences</taxon>
        <taxon>metagenomes</taxon>
        <taxon>ecological metagenomes</taxon>
    </lineage>
</organism>
<evidence type="ECO:0000313" key="1">
    <source>
        <dbReference type="EMBL" id="VAW01225.1"/>
    </source>
</evidence>
<sequence length="109" mass="11891">MTQIKKLVLITLASLFVTSQATAKPARCFTTTDGYYNCDFRAVGGDGSFIISAPGIPTFTLQMSEPGVAYGFARFNGGRNVSLPGQYFRSSQDRACWINDSTNTKICAW</sequence>
<gene>
    <name evidence="1" type="ORF">MNBD_ALPHA08-2370</name>
</gene>
<dbReference type="AlphaFoldDB" id="A0A3B0S4F1"/>
<accession>A0A3B0S4F1</accession>
<dbReference type="EMBL" id="UOEC01000184">
    <property type="protein sequence ID" value="VAW01225.1"/>
    <property type="molecule type" value="Genomic_DNA"/>
</dbReference>
<reference evidence="1" key="1">
    <citation type="submission" date="2018-06" db="EMBL/GenBank/DDBJ databases">
        <authorList>
            <person name="Zhirakovskaya E."/>
        </authorList>
    </citation>
    <scope>NUCLEOTIDE SEQUENCE</scope>
</reference>